<evidence type="ECO:0000313" key="2">
    <source>
        <dbReference type="Proteomes" id="UP000824533"/>
    </source>
</evidence>
<name>A0ACC1CI60_9NEOP</name>
<sequence>MHCIEIDKFRYEIKENGDSEIVKSMESVQRAFIRFTNRTSRPVNVWWRNYQGKLQHYASLKPGAHYDVNTFLTHPWEFSDAATFESYVINNKPVFKVPNVVAGMRYRTNWNISIPVRSLRFTAMLAVASNFPDANKVVQLELPTALGEELFDLVQDVNNCQPAVPNK</sequence>
<protein>
    <submittedName>
        <fullName evidence="1">Uncharacterized protein</fullName>
    </submittedName>
</protein>
<proteinExistence type="predicted"/>
<comment type="caution">
    <text evidence="1">The sequence shown here is derived from an EMBL/GenBank/DDBJ whole genome shotgun (WGS) entry which is preliminary data.</text>
</comment>
<accession>A0ACC1CI60</accession>
<gene>
    <name evidence="1" type="ORF">K1T71_012825</name>
</gene>
<evidence type="ECO:0000313" key="1">
    <source>
        <dbReference type="EMBL" id="KAJ0171275.1"/>
    </source>
</evidence>
<reference evidence="1 2" key="1">
    <citation type="journal article" date="2021" name="Front. Genet.">
        <title>Chromosome-Level Genome Assembly Reveals Significant Gene Expansion in the Toll and IMD Signaling Pathways of Dendrolimus kikuchii.</title>
        <authorList>
            <person name="Zhou J."/>
            <person name="Wu P."/>
            <person name="Xiong Z."/>
            <person name="Liu N."/>
            <person name="Zhao N."/>
            <person name="Ji M."/>
            <person name="Qiu Y."/>
            <person name="Yang B."/>
        </authorList>
    </citation>
    <scope>NUCLEOTIDE SEQUENCE [LARGE SCALE GENOMIC DNA]</scope>
    <source>
        <strain evidence="1">Ann1</strain>
    </source>
</reference>
<dbReference type="EMBL" id="CM034410">
    <property type="protein sequence ID" value="KAJ0171275.1"/>
    <property type="molecule type" value="Genomic_DNA"/>
</dbReference>
<dbReference type="Proteomes" id="UP000824533">
    <property type="component" value="Linkage Group LG24"/>
</dbReference>
<keyword evidence="2" id="KW-1185">Reference proteome</keyword>
<organism evidence="1 2">
    <name type="scientific">Dendrolimus kikuchii</name>
    <dbReference type="NCBI Taxonomy" id="765133"/>
    <lineage>
        <taxon>Eukaryota</taxon>
        <taxon>Metazoa</taxon>
        <taxon>Ecdysozoa</taxon>
        <taxon>Arthropoda</taxon>
        <taxon>Hexapoda</taxon>
        <taxon>Insecta</taxon>
        <taxon>Pterygota</taxon>
        <taxon>Neoptera</taxon>
        <taxon>Endopterygota</taxon>
        <taxon>Lepidoptera</taxon>
        <taxon>Glossata</taxon>
        <taxon>Ditrysia</taxon>
        <taxon>Bombycoidea</taxon>
        <taxon>Lasiocampidae</taxon>
        <taxon>Dendrolimus</taxon>
    </lineage>
</organism>